<evidence type="ECO:0000313" key="2">
    <source>
        <dbReference type="EMBL" id="KAJ6695569.1"/>
    </source>
</evidence>
<reference evidence="2" key="2">
    <citation type="journal article" date="2023" name="Int. J. Mol. Sci.">
        <title>De Novo Assembly and Annotation of 11 Diverse Shrub Willow (Salix) Genomes Reveals Novel Gene Organization in Sex-Linked Regions.</title>
        <authorList>
            <person name="Hyden B."/>
            <person name="Feng K."/>
            <person name="Yates T.B."/>
            <person name="Jawdy S."/>
            <person name="Cereghino C."/>
            <person name="Smart L.B."/>
            <person name="Muchero W."/>
        </authorList>
    </citation>
    <scope>NUCLEOTIDE SEQUENCE</scope>
    <source>
        <tissue evidence="2">Shoot tip</tissue>
    </source>
</reference>
<evidence type="ECO:0000313" key="3">
    <source>
        <dbReference type="Proteomes" id="UP001151752"/>
    </source>
</evidence>
<evidence type="ECO:0000256" key="1">
    <source>
        <dbReference type="SAM" id="MobiDB-lite"/>
    </source>
</evidence>
<gene>
    <name evidence="2" type="ORF">OIU74_014642</name>
</gene>
<dbReference type="AlphaFoldDB" id="A0A9Q0SZ96"/>
<proteinExistence type="predicted"/>
<reference evidence="2" key="1">
    <citation type="submission" date="2022-11" db="EMBL/GenBank/DDBJ databases">
        <authorList>
            <person name="Hyden B.L."/>
            <person name="Feng K."/>
            <person name="Yates T."/>
            <person name="Jawdy S."/>
            <person name="Smart L.B."/>
            <person name="Muchero W."/>
        </authorList>
    </citation>
    <scope>NUCLEOTIDE SEQUENCE</scope>
    <source>
        <tissue evidence="2">Shoot tip</tissue>
    </source>
</reference>
<feature type="compositionally biased region" description="Basic and acidic residues" evidence="1">
    <location>
        <begin position="80"/>
        <end position="100"/>
    </location>
</feature>
<protein>
    <submittedName>
        <fullName evidence="2">Uncharacterized protein</fullName>
    </submittedName>
</protein>
<sequence length="218" mass="22124">MEEDCDFANHDRQGLATGEILGNRLGNSAVHPTVIVSPAVSVGARACHPTADILPSGRAAEKGDPTARSRPGGSAAGDLTARRGAGDRAEDSDPTARRTGADPTAVNYAGGSTFRHTGGCAEDADPTVSTRPAMRITRNPTAEEHPSVCVIDRQPNVNSTADTLPPPVLRAVGSLSSALSPAPLRAVRSPAALPPGLLRAVGSPFSAALPDGKMSAVG</sequence>
<keyword evidence="3" id="KW-1185">Reference proteome</keyword>
<dbReference type="Proteomes" id="UP001151752">
    <property type="component" value="Chromosome 3"/>
</dbReference>
<organism evidence="2 3">
    <name type="scientific">Salix koriyanagi</name>
    <dbReference type="NCBI Taxonomy" id="2511006"/>
    <lineage>
        <taxon>Eukaryota</taxon>
        <taxon>Viridiplantae</taxon>
        <taxon>Streptophyta</taxon>
        <taxon>Embryophyta</taxon>
        <taxon>Tracheophyta</taxon>
        <taxon>Spermatophyta</taxon>
        <taxon>Magnoliopsida</taxon>
        <taxon>eudicotyledons</taxon>
        <taxon>Gunneridae</taxon>
        <taxon>Pentapetalae</taxon>
        <taxon>rosids</taxon>
        <taxon>fabids</taxon>
        <taxon>Malpighiales</taxon>
        <taxon>Salicaceae</taxon>
        <taxon>Saliceae</taxon>
        <taxon>Salix</taxon>
    </lineage>
</organism>
<comment type="caution">
    <text evidence="2">The sequence shown here is derived from an EMBL/GenBank/DDBJ whole genome shotgun (WGS) entry which is preliminary data.</text>
</comment>
<feature type="region of interest" description="Disordered" evidence="1">
    <location>
        <begin position="53"/>
        <end position="147"/>
    </location>
</feature>
<dbReference type="EMBL" id="JAPFFM010000017">
    <property type="protein sequence ID" value="KAJ6695569.1"/>
    <property type="molecule type" value="Genomic_DNA"/>
</dbReference>
<name>A0A9Q0SZ96_9ROSI</name>
<accession>A0A9Q0SZ96</accession>